<evidence type="ECO:0000256" key="3">
    <source>
        <dbReference type="ARBA" id="ARBA00022679"/>
    </source>
</evidence>
<dbReference type="Gene3D" id="2.40.440.10">
    <property type="entry name" value="L,D-transpeptidase catalytic domain-like"/>
    <property type="match status" value="1"/>
</dbReference>
<organism evidence="9 10">
    <name type="scientific">Prevotella herbatica</name>
    <dbReference type="NCBI Taxonomy" id="2801997"/>
    <lineage>
        <taxon>Bacteria</taxon>
        <taxon>Pseudomonadati</taxon>
        <taxon>Bacteroidota</taxon>
        <taxon>Bacteroidia</taxon>
        <taxon>Bacteroidales</taxon>
        <taxon>Prevotellaceae</taxon>
        <taxon>Prevotella</taxon>
    </lineage>
</organism>
<keyword evidence="4" id="KW-0133">Cell shape</keyword>
<dbReference type="InterPro" id="IPR045380">
    <property type="entry name" value="LD_TPept_scaffold_dom"/>
</dbReference>
<dbReference type="Proteomes" id="UP001319045">
    <property type="component" value="Chromosome"/>
</dbReference>
<feature type="domain" description="L,D-transpeptidase scaffold" evidence="8">
    <location>
        <begin position="59"/>
        <end position="218"/>
    </location>
</feature>
<name>A0ABN6EFS4_9BACT</name>
<keyword evidence="5" id="KW-0573">Peptidoglycan synthesis</keyword>
<evidence type="ECO:0000256" key="5">
    <source>
        <dbReference type="ARBA" id="ARBA00022984"/>
    </source>
</evidence>
<evidence type="ECO:0000256" key="6">
    <source>
        <dbReference type="ARBA" id="ARBA00023316"/>
    </source>
</evidence>
<dbReference type="InterPro" id="IPR005490">
    <property type="entry name" value="LD_TPept_cat_dom"/>
</dbReference>
<reference evidence="9 10" key="1">
    <citation type="journal article" date="2022" name="Int. J. Syst. Evol. Microbiol.">
        <title>Prevotella herbatica sp. nov., a plant polysaccharide-decomposing anaerobic bacterium isolated from a methanogenic reactor.</title>
        <authorList>
            <person name="Uek A."/>
            <person name="Tonouchi A."/>
            <person name="Kaku N."/>
            <person name="Ueki K."/>
        </authorList>
    </citation>
    <scope>NUCLEOTIDE SEQUENCE [LARGE SCALE GENOMIC DNA]</scope>
    <source>
        <strain evidence="9 10">WR041</strain>
    </source>
</reference>
<dbReference type="RefSeq" id="WP_207154396.1">
    <property type="nucleotide sequence ID" value="NZ_AP024484.1"/>
</dbReference>
<evidence type="ECO:0000313" key="10">
    <source>
        <dbReference type="Proteomes" id="UP001319045"/>
    </source>
</evidence>
<evidence type="ECO:0000313" key="9">
    <source>
        <dbReference type="EMBL" id="BCS84199.1"/>
    </source>
</evidence>
<feature type="domain" description="L,D-TPase catalytic" evidence="7">
    <location>
        <begin position="250"/>
        <end position="408"/>
    </location>
</feature>
<keyword evidence="6" id="KW-0961">Cell wall biogenesis/degradation</keyword>
<evidence type="ECO:0000256" key="1">
    <source>
        <dbReference type="ARBA" id="ARBA00004752"/>
    </source>
</evidence>
<comment type="similarity">
    <text evidence="2">Belongs to the YkuD family.</text>
</comment>
<comment type="pathway">
    <text evidence="1">Cell wall biogenesis; peptidoglycan biosynthesis.</text>
</comment>
<evidence type="ECO:0008006" key="11">
    <source>
        <dbReference type="Google" id="ProtNLM"/>
    </source>
</evidence>
<dbReference type="InterPro" id="IPR052905">
    <property type="entry name" value="LD-transpeptidase_YkuD-like"/>
</dbReference>
<protein>
    <recommendedName>
        <fullName evidence="11">L,D-transpeptidase</fullName>
    </recommendedName>
</protein>
<dbReference type="Pfam" id="PF20142">
    <property type="entry name" value="Scaffold"/>
    <property type="match status" value="1"/>
</dbReference>
<dbReference type="Pfam" id="PF03734">
    <property type="entry name" value="YkuD"/>
    <property type="match status" value="1"/>
</dbReference>
<keyword evidence="10" id="KW-1185">Reference proteome</keyword>
<keyword evidence="3" id="KW-0808">Transferase</keyword>
<dbReference type="CDD" id="cd16913">
    <property type="entry name" value="YkuD_like"/>
    <property type="match status" value="1"/>
</dbReference>
<dbReference type="PANTHER" id="PTHR41533">
    <property type="entry name" value="L,D-TRANSPEPTIDASE HI_1667-RELATED"/>
    <property type="match status" value="1"/>
</dbReference>
<dbReference type="EMBL" id="AP024484">
    <property type="protein sequence ID" value="BCS84199.1"/>
    <property type="molecule type" value="Genomic_DNA"/>
</dbReference>
<dbReference type="InterPro" id="IPR038063">
    <property type="entry name" value="Transpep_catalytic_dom"/>
</dbReference>
<gene>
    <name evidence="9" type="ORF">prwr041_00920</name>
</gene>
<evidence type="ECO:0000256" key="4">
    <source>
        <dbReference type="ARBA" id="ARBA00022960"/>
    </source>
</evidence>
<evidence type="ECO:0000259" key="7">
    <source>
        <dbReference type="Pfam" id="PF03734"/>
    </source>
</evidence>
<evidence type="ECO:0000259" key="8">
    <source>
        <dbReference type="Pfam" id="PF20142"/>
    </source>
</evidence>
<proteinExistence type="inferred from homology"/>
<sequence length="510" mass="59216">MFSCREKTTNPNINLTLSDFDKLGTSAYALNSHRIRAYLDVMINADNDSMAADTHLKGYYSNKGGFLWIDRSGVDNRADILLNYIRRVNEMGFSRNKFRYGQIERDLKRARELDFDTSHNSINRVMARLEYNLTKAYLRYVIGQRFGYFNPSYELNRLDPYDGDSTVVTYRKLFDIPMEKPNRVFYATAMRKIGVDSVAEFLKDIQPKNKLYWTFYEKLKDTHSKSQRIKILCNMERCRWRLKDYPDLHDKYVLVNIPSFHLRAVDGKKYLEMRIGCGSFETKTPLLTSAIMRMDINPQWIVPRSIIKKSIINRIGNRSYFESHRFFVRERKTGKKISFDKVTKEMLNSSDYLVVQAGGVGNSLGRIIFRFNNSFSVFIHDTDQHGVFSQEDRGVSHGCVRVQKPFSLAVFMLNDKNEAITSKIKYSMTAQIGGESIVSTEDKRNDNSGLKKDTLNHSRIISTVNVTPKIPLFITYFTLYPDIEGNIKSFSDVYGYDKVIFSTLKNYLGH</sequence>
<evidence type="ECO:0000256" key="2">
    <source>
        <dbReference type="ARBA" id="ARBA00005992"/>
    </source>
</evidence>
<accession>A0ABN6EFS4</accession>
<dbReference type="SUPFAM" id="SSF141523">
    <property type="entry name" value="L,D-transpeptidase catalytic domain-like"/>
    <property type="match status" value="1"/>
</dbReference>
<dbReference type="PANTHER" id="PTHR41533:SF2">
    <property type="entry name" value="BLR7131 PROTEIN"/>
    <property type="match status" value="1"/>
</dbReference>